<dbReference type="RefSeq" id="WP_130592444.1">
    <property type="nucleotide sequence ID" value="NZ_CP034752.1"/>
</dbReference>
<keyword evidence="1" id="KW-0436">Ligase</keyword>
<organism evidence="6 7">
    <name type="scientific">Limnobaculum zhutongyuii</name>
    <dbReference type="NCBI Taxonomy" id="2498113"/>
    <lineage>
        <taxon>Bacteria</taxon>
        <taxon>Pseudomonadati</taxon>
        <taxon>Pseudomonadota</taxon>
        <taxon>Gammaproteobacteria</taxon>
        <taxon>Enterobacterales</taxon>
        <taxon>Budviciaceae</taxon>
        <taxon>Limnobaculum</taxon>
    </lineage>
</organism>
<dbReference type="OrthoDB" id="9803907at2"/>
<dbReference type="PANTHER" id="PTHR43585">
    <property type="entry name" value="FUMIPYRROLE BIOSYNTHESIS PROTEIN C"/>
    <property type="match status" value="1"/>
</dbReference>
<feature type="domain" description="ATP-grasp" evidence="5">
    <location>
        <begin position="114"/>
        <end position="307"/>
    </location>
</feature>
<dbReference type="PROSITE" id="PS50975">
    <property type="entry name" value="ATP_GRASP"/>
    <property type="match status" value="1"/>
</dbReference>
<reference evidence="6 7" key="1">
    <citation type="submission" date="2019-03" db="EMBL/GenBank/DDBJ databases">
        <title>Pragia sp. nov. isolated from the gut tract of Carduelis flavirostris.</title>
        <authorList>
            <person name="Ge Y."/>
        </authorList>
    </citation>
    <scope>NUCLEOTIDE SEQUENCE [LARGE SCALE GENOMIC DNA]</scope>
    <source>
        <strain evidence="6 7">CF-458</strain>
    </source>
</reference>
<dbReference type="EMBL" id="CP034752">
    <property type="protein sequence ID" value="QBH97512.1"/>
    <property type="molecule type" value="Genomic_DNA"/>
</dbReference>
<dbReference type="Proteomes" id="UP000293154">
    <property type="component" value="Chromosome"/>
</dbReference>
<keyword evidence="3 4" id="KW-0067">ATP-binding</keyword>
<dbReference type="InterPro" id="IPR011226">
    <property type="entry name" value="ATP-grasp_fam"/>
</dbReference>
<sequence>MLLFTEGLSSQREIIAEIKTLFPSLFVVSTHSQERPEIHEFSDSTEAEPKNADLRLTFLRDIISRYGIKLIHAGKHTLWYEAHRDIIESLGVTLVTGVSDVEMFDIADSKIRFAQLMKQHQLPVVPSIEITSADQLEAELKSRPFGNDVLYCVKPVKGIYGMGFWKLSDDIPAARCFYDTDSRMVNTDVFLHAMKQSNDFKPLVLMPYLDGPERSVDMVVKQGVTIKAVARIKNGSYQSFEESGPAIDLAIACASILKADGIVNVQTRNAPDGSPVLLEINPRPSGGIGYLSHSGISLPGLFVQTYLDIKPAVSATDHLLPNIRVRPLTQAIIVQ</sequence>
<dbReference type="AlphaFoldDB" id="A0A411WMV6"/>
<keyword evidence="2 4" id="KW-0547">Nucleotide-binding</keyword>
<gene>
    <name evidence="6" type="ORF">EKN56_14540</name>
</gene>
<dbReference type="KEGG" id="prag:EKN56_14540"/>
<evidence type="ECO:0000256" key="4">
    <source>
        <dbReference type="PROSITE-ProRule" id="PRU00409"/>
    </source>
</evidence>
<evidence type="ECO:0000256" key="3">
    <source>
        <dbReference type="ARBA" id="ARBA00022840"/>
    </source>
</evidence>
<dbReference type="GO" id="GO:0016874">
    <property type="term" value="F:ligase activity"/>
    <property type="evidence" value="ECO:0007669"/>
    <property type="project" value="UniProtKB-KW"/>
</dbReference>
<protein>
    <submittedName>
        <fullName evidence="6">Carbamoyl-phosphate synthase large chain</fullName>
    </submittedName>
</protein>
<dbReference type="InterPro" id="IPR011761">
    <property type="entry name" value="ATP-grasp"/>
</dbReference>
<dbReference type="GO" id="GO:0005524">
    <property type="term" value="F:ATP binding"/>
    <property type="evidence" value="ECO:0007669"/>
    <property type="project" value="UniProtKB-UniRule"/>
</dbReference>
<dbReference type="PIRSF" id="PIRSF029120">
    <property type="entry name" value="UCP029120"/>
    <property type="match status" value="1"/>
</dbReference>
<name>A0A411WMV6_9GAMM</name>
<keyword evidence="7" id="KW-1185">Reference proteome</keyword>
<evidence type="ECO:0000313" key="7">
    <source>
        <dbReference type="Proteomes" id="UP000293154"/>
    </source>
</evidence>
<dbReference type="PANTHER" id="PTHR43585:SF2">
    <property type="entry name" value="ATP-GRASP ENZYME FSQD"/>
    <property type="match status" value="1"/>
</dbReference>
<evidence type="ECO:0000313" key="6">
    <source>
        <dbReference type="EMBL" id="QBH97512.1"/>
    </source>
</evidence>
<accession>A0A411WMV6</accession>
<evidence type="ECO:0000256" key="1">
    <source>
        <dbReference type="ARBA" id="ARBA00022598"/>
    </source>
</evidence>
<dbReference type="SUPFAM" id="SSF56059">
    <property type="entry name" value="Glutathione synthetase ATP-binding domain-like"/>
    <property type="match status" value="1"/>
</dbReference>
<dbReference type="Gene3D" id="3.30.470.20">
    <property type="entry name" value="ATP-grasp fold, B domain"/>
    <property type="match status" value="1"/>
</dbReference>
<dbReference type="Pfam" id="PF15632">
    <property type="entry name" value="ATPgrasp_Ter"/>
    <property type="match status" value="1"/>
</dbReference>
<evidence type="ECO:0000259" key="5">
    <source>
        <dbReference type="PROSITE" id="PS50975"/>
    </source>
</evidence>
<evidence type="ECO:0000256" key="2">
    <source>
        <dbReference type="ARBA" id="ARBA00022741"/>
    </source>
</evidence>
<dbReference type="InterPro" id="IPR052032">
    <property type="entry name" value="ATP-dep_AA_Ligase"/>
</dbReference>
<dbReference type="GO" id="GO:0046872">
    <property type="term" value="F:metal ion binding"/>
    <property type="evidence" value="ECO:0007669"/>
    <property type="project" value="InterPro"/>
</dbReference>
<proteinExistence type="predicted"/>